<reference evidence="1" key="1">
    <citation type="journal article" date="2023" name="Mol. Phylogenet. Evol.">
        <title>Genome-scale phylogeny and comparative genomics of the fungal order Sordariales.</title>
        <authorList>
            <person name="Hensen N."/>
            <person name="Bonometti L."/>
            <person name="Westerberg I."/>
            <person name="Brannstrom I.O."/>
            <person name="Guillou S."/>
            <person name="Cros-Aarteil S."/>
            <person name="Calhoun S."/>
            <person name="Haridas S."/>
            <person name="Kuo A."/>
            <person name="Mondo S."/>
            <person name="Pangilinan J."/>
            <person name="Riley R."/>
            <person name="LaButti K."/>
            <person name="Andreopoulos B."/>
            <person name="Lipzen A."/>
            <person name="Chen C."/>
            <person name="Yan M."/>
            <person name="Daum C."/>
            <person name="Ng V."/>
            <person name="Clum A."/>
            <person name="Steindorff A."/>
            <person name="Ohm R.A."/>
            <person name="Martin F."/>
            <person name="Silar P."/>
            <person name="Natvig D.O."/>
            <person name="Lalanne C."/>
            <person name="Gautier V."/>
            <person name="Ament-Velasquez S.L."/>
            <person name="Kruys A."/>
            <person name="Hutchinson M.I."/>
            <person name="Powell A.J."/>
            <person name="Barry K."/>
            <person name="Miller A.N."/>
            <person name="Grigoriev I.V."/>
            <person name="Debuchy R."/>
            <person name="Gladieux P."/>
            <person name="Hiltunen Thoren M."/>
            <person name="Johannesson H."/>
        </authorList>
    </citation>
    <scope>NUCLEOTIDE SEQUENCE</scope>
    <source>
        <strain evidence="1">CBS 958.72</strain>
    </source>
</reference>
<evidence type="ECO:0008006" key="3">
    <source>
        <dbReference type="Google" id="ProtNLM"/>
    </source>
</evidence>
<name>A0AAE0JYA3_9PEZI</name>
<comment type="caution">
    <text evidence="1">The sequence shown here is derived from an EMBL/GenBank/DDBJ whole genome shotgun (WGS) entry which is preliminary data.</text>
</comment>
<keyword evidence="2" id="KW-1185">Reference proteome</keyword>
<gene>
    <name evidence="1" type="ORF">B0T24DRAFT_723803</name>
</gene>
<dbReference type="Gene3D" id="1.25.40.20">
    <property type="entry name" value="Ankyrin repeat-containing domain"/>
    <property type="match status" value="1"/>
</dbReference>
<organism evidence="1 2">
    <name type="scientific">Lasiosphaeria ovina</name>
    <dbReference type="NCBI Taxonomy" id="92902"/>
    <lineage>
        <taxon>Eukaryota</taxon>
        <taxon>Fungi</taxon>
        <taxon>Dikarya</taxon>
        <taxon>Ascomycota</taxon>
        <taxon>Pezizomycotina</taxon>
        <taxon>Sordariomycetes</taxon>
        <taxon>Sordariomycetidae</taxon>
        <taxon>Sordariales</taxon>
        <taxon>Lasiosphaeriaceae</taxon>
        <taxon>Lasiosphaeria</taxon>
    </lineage>
</organism>
<dbReference type="SUPFAM" id="SSF48403">
    <property type="entry name" value="Ankyrin repeat"/>
    <property type="match status" value="1"/>
</dbReference>
<reference evidence="1" key="2">
    <citation type="submission" date="2023-06" db="EMBL/GenBank/DDBJ databases">
        <authorList>
            <consortium name="Lawrence Berkeley National Laboratory"/>
            <person name="Haridas S."/>
            <person name="Hensen N."/>
            <person name="Bonometti L."/>
            <person name="Westerberg I."/>
            <person name="Brannstrom I.O."/>
            <person name="Guillou S."/>
            <person name="Cros-Aarteil S."/>
            <person name="Calhoun S."/>
            <person name="Kuo A."/>
            <person name="Mondo S."/>
            <person name="Pangilinan J."/>
            <person name="Riley R."/>
            <person name="Labutti K."/>
            <person name="Andreopoulos B."/>
            <person name="Lipzen A."/>
            <person name="Chen C."/>
            <person name="Yanf M."/>
            <person name="Daum C."/>
            <person name="Ng V."/>
            <person name="Clum A."/>
            <person name="Steindorff A."/>
            <person name="Ohm R."/>
            <person name="Martin F."/>
            <person name="Silar P."/>
            <person name="Natvig D."/>
            <person name="Lalanne C."/>
            <person name="Gautier V."/>
            <person name="Ament-Velasquez S.L."/>
            <person name="Kruys A."/>
            <person name="Hutchinson M.I."/>
            <person name="Powell A.J."/>
            <person name="Barry K."/>
            <person name="Miller A.N."/>
            <person name="Grigoriev I.V."/>
            <person name="Debuchy R."/>
            <person name="Gladieux P."/>
            <person name="Thoren M.H."/>
            <person name="Johannesson H."/>
        </authorList>
    </citation>
    <scope>NUCLEOTIDE SEQUENCE</scope>
    <source>
        <strain evidence="1">CBS 958.72</strain>
    </source>
</reference>
<protein>
    <recommendedName>
        <fullName evidence="3">Ankyrin repeat protein</fullName>
    </recommendedName>
</protein>
<dbReference type="Proteomes" id="UP001287356">
    <property type="component" value="Unassembled WGS sequence"/>
</dbReference>
<accession>A0AAE0JYA3</accession>
<dbReference type="InterPro" id="IPR036770">
    <property type="entry name" value="Ankyrin_rpt-contain_sf"/>
</dbReference>
<proteinExistence type="predicted"/>
<sequence length="257" mass="27136">MDPVSIIGLVGVCSTLVTRAASMVEGPSSIASRFRSAQRSATQLADRMRLLGETLRQLRLPAAAEHCVSENEIDSAPIQLVQLEAAQDDLIGTPSFVQSLSDATKGSVSARDCDTSTLRAVSAATSGGGAESLRIPIRQQAPVPAPVRPKQSISAGVKGLLMSPGKRAALAADLCQACEYRNLNKVRDLLLNEGGEEALANLLIKAGADVNKITGRDKNTMLSLAISSMDGSMIRFLMRKRQRGGAKRILLESGANL</sequence>
<dbReference type="EMBL" id="JAULSN010000008">
    <property type="protein sequence ID" value="KAK3366227.1"/>
    <property type="molecule type" value="Genomic_DNA"/>
</dbReference>
<dbReference type="AlphaFoldDB" id="A0AAE0JYA3"/>
<evidence type="ECO:0000313" key="2">
    <source>
        <dbReference type="Proteomes" id="UP001287356"/>
    </source>
</evidence>
<evidence type="ECO:0000313" key="1">
    <source>
        <dbReference type="EMBL" id="KAK3366227.1"/>
    </source>
</evidence>